<dbReference type="AlphaFoldDB" id="A0A7R9KBK6"/>
<dbReference type="InterPro" id="IPR001424">
    <property type="entry name" value="SOD_Cu_Zn_dom"/>
</dbReference>
<dbReference type="GO" id="GO:0006801">
    <property type="term" value="P:superoxide metabolic process"/>
    <property type="evidence" value="ECO:0007669"/>
    <property type="project" value="InterPro"/>
</dbReference>
<proteinExistence type="predicted"/>
<feature type="domain" description="Superoxide dismutase copper/zinc binding" evidence="1">
    <location>
        <begin position="249"/>
        <end position="376"/>
    </location>
</feature>
<name>A0A7R9KBK6_9ACAR</name>
<dbReference type="GO" id="GO:0046872">
    <property type="term" value="F:metal ion binding"/>
    <property type="evidence" value="ECO:0007669"/>
    <property type="project" value="InterPro"/>
</dbReference>
<dbReference type="InterPro" id="IPR036423">
    <property type="entry name" value="SOD-like_Cu/Zn_dom_sf"/>
</dbReference>
<evidence type="ECO:0000259" key="1">
    <source>
        <dbReference type="Pfam" id="PF00080"/>
    </source>
</evidence>
<dbReference type="PANTHER" id="PTHR20910:SF1">
    <property type="entry name" value="SUPEROXIDE DISMUTASE COPPER_ZINC BINDING DOMAIN-CONTAINING PROTEIN"/>
    <property type="match status" value="1"/>
</dbReference>
<dbReference type="Pfam" id="PF00080">
    <property type="entry name" value="Sod_Cu"/>
    <property type="match status" value="3"/>
</dbReference>
<keyword evidence="3" id="KW-1185">Reference proteome</keyword>
<gene>
    <name evidence="2" type="ORF">OSB1V03_LOCUS467</name>
</gene>
<dbReference type="OrthoDB" id="159229at2759"/>
<organism evidence="2">
    <name type="scientific">Medioppia subpectinata</name>
    <dbReference type="NCBI Taxonomy" id="1979941"/>
    <lineage>
        <taxon>Eukaryota</taxon>
        <taxon>Metazoa</taxon>
        <taxon>Ecdysozoa</taxon>
        <taxon>Arthropoda</taxon>
        <taxon>Chelicerata</taxon>
        <taxon>Arachnida</taxon>
        <taxon>Acari</taxon>
        <taxon>Acariformes</taxon>
        <taxon>Sarcoptiformes</taxon>
        <taxon>Oribatida</taxon>
        <taxon>Brachypylina</taxon>
        <taxon>Oppioidea</taxon>
        <taxon>Oppiidae</taxon>
        <taxon>Medioppia</taxon>
    </lineage>
</organism>
<reference evidence="2" key="1">
    <citation type="submission" date="2020-11" db="EMBL/GenBank/DDBJ databases">
        <authorList>
            <person name="Tran Van P."/>
        </authorList>
    </citation>
    <scope>NUCLEOTIDE SEQUENCE</scope>
</reference>
<sequence length="998" mass="111457">MFMITSVELYVPFNSGELGKSEHDMSRRHGPIQIPPIDNKVQVFSDSDVSLHGMSSIWGKSVTLRDTSNSEHRACSNIFTTEAVKTALATFTDTIAGTVLFRENQRGETLIFTNLYNTGNEYKSTSRNEWKVLVTDIFDTKRDRKCEYLQTVLDPNNVEDIHCSATEHQMCKIGDLTRKHGMAVIGSNNNRYSKKISIDLNFPLTTLESSRGIYVSIYDKSSAKRVMSCAKVELIEAREVKAIFSMDGVKGSIHFSQSYRTDPTVVTISLSNLRGRGKWYHIHELPLPIHQKSDDQLCSAQSVGGHHNPFGTDSKSGPEAGVGTSDEYEVGDLSGKYGPLSEEQDMEKFWGVFVDLNLPLFGINSIVGRSVVIHRGSGERWICANIGYPGPITTAVTTFFYPIVGTVVFRQLKDNPLSETTVLAELSYSDGSVNTTTGHNWHIHINEHNRDFYNWSKRCESAGQHFNPFNVGLGRTYNTLCSNENQFRCEVGDLSSKSNKKLTIASYRGSANNKLFYTDTLLPLSGPQLHSIIGRSLVIHDDSGPQQRGDRLGCAVIRILHSMTAAVRNWRTSSGITSNISGSVVLHQESPYDETNIKLDLHGLHGLASGYHIHKVWVPMDKEFPCSSDAVYGHYNPFAVDVSVGPFPQIGSVDEYEMGDLSGKFGLLDDKHKQRIDLIDVNLGLRGHNTVIGRSIVIHKKEKNFRWVCGTIRAEEKKDRARETVALASFDDPRHLISGYIRFRQFEYTDGSLSDTWLDIDLKYPGLNNRNITTGHNWAVFVSSVGEDGFNLIDSVRCLAAGYRWNPYLSKDDIEIYKRDCNPANPLRCAMGDLSGRHGFLSVGSERSVISDVNLPLSGNYSVMGRSLIIFKSNGDVIPLGCANIKPDIHLVSSVAVRKNPAFTTAKFMSHMRTLLNTTDWLVVPDIHYTKDISNNECVQLSINFYGSEAQKLQLEFSNLINLGTVKRSTRTGIQSVSTFYKPCKSCNERQHNQCLKP</sequence>
<accession>A0A7R9KBK6</accession>
<dbReference type="EMBL" id="OC854664">
    <property type="protein sequence ID" value="CAD7619970.1"/>
    <property type="molecule type" value="Genomic_DNA"/>
</dbReference>
<dbReference type="PANTHER" id="PTHR20910">
    <property type="entry name" value="AGAP001623-PA"/>
    <property type="match status" value="1"/>
</dbReference>
<dbReference type="Gene3D" id="2.60.40.200">
    <property type="entry name" value="Superoxide dismutase, copper/zinc binding domain"/>
    <property type="match status" value="5"/>
</dbReference>
<dbReference type="Proteomes" id="UP000759131">
    <property type="component" value="Unassembled WGS sequence"/>
</dbReference>
<dbReference type="InterPro" id="IPR053257">
    <property type="entry name" value="Cu-only_SOD"/>
</dbReference>
<feature type="domain" description="Superoxide dismutase copper/zinc binding" evidence="1">
    <location>
        <begin position="581"/>
        <end position="706"/>
    </location>
</feature>
<protein>
    <recommendedName>
        <fullName evidence="1">Superoxide dismutase copper/zinc binding domain-containing protein</fullName>
    </recommendedName>
</protein>
<feature type="domain" description="Superoxide dismutase copper/zinc binding" evidence="1">
    <location>
        <begin position="404"/>
        <end position="557"/>
    </location>
</feature>
<dbReference type="SUPFAM" id="SSF49329">
    <property type="entry name" value="Cu,Zn superoxide dismutase-like"/>
    <property type="match status" value="5"/>
</dbReference>
<evidence type="ECO:0000313" key="2">
    <source>
        <dbReference type="EMBL" id="CAD7619970.1"/>
    </source>
</evidence>
<evidence type="ECO:0000313" key="3">
    <source>
        <dbReference type="Proteomes" id="UP000759131"/>
    </source>
</evidence>
<dbReference type="EMBL" id="CAJPIZ010000089">
    <property type="protein sequence ID" value="CAG2100400.1"/>
    <property type="molecule type" value="Genomic_DNA"/>
</dbReference>